<comment type="caution">
    <text evidence="2">The sequence shown here is derived from an EMBL/GenBank/DDBJ whole genome shotgun (WGS) entry which is preliminary data.</text>
</comment>
<feature type="region of interest" description="Disordered" evidence="1">
    <location>
        <begin position="29"/>
        <end position="52"/>
    </location>
</feature>
<name>A0A4C1U3T5_EUMVA</name>
<dbReference type="OrthoDB" id="8583677at2759"/>
<dbReference type="EMBL" id="BGZK01000123">
    <property type="protein sequence ID" value="GBP20890.1"/>
    <property type="molecule type" value="Genomic_DNA"/>
</dbReference>
<organism evidence="2 3">
    <name type="scientific">Eumeta variegata</name>
    <name type="common">Bagworm moth</name>
    <name type="synonym">Eumeta japonica</name>
    <dbReference type="NCBI Taxonomy" id="151549"/>
    <lineage>
        <taxon>Eukaryota</taxon>
        <taxon>Metazoa</taxon>
        <taxon>Ecdysozoa</taxon>
        <taxon>Arthropoda</taxon>
        <taxon>Hexapoda</taxon>
        <taxon>Insecta</taxon>
        <taxon>Pterygota</taxon>
        <taxon>Neoptera</taxon>
        <taxon>Endopterygota</taxon>
        <taxon>Lepidoptera</taxon>
        <taxon>Glossata</taxon>
        <taxon>Ditrysia</taxon>
        <taxon>Tineoidea</taxon>
        <taxon>Psychidae</taxon>
        <taxon>Oiketicinae</taxon>
        <taxon>Eumeta</taxon>
    </lineage>
</organism>
<evidence type="ECO:0000313" key="3">
    <source>
        <dbReference type="Proteomes" id="UP000299102"/>
    </source>
</evidence>
<reference evidence="2 3" key="1">
    <citation type="journal article" date="2019" name="Commun. Biol.">
        <title>The bagworm genome reveals a unique fibroin gene that provides high tensile strength.</title>
        <authorList>
            <person name="Kono N."/>
            <person name="Nakamura H."/>
            <person name="Ohtoshi R."/>
            <person name="Tomita M."/>
            <person name="Numata K."/>
            <person name="Arakawa K."/>
        </authorList>
    </citation>
    <scope>NUCLEOTIDE SEQUENCE [LARGE SCALE GENOMIC DNA]</scope>
</reference>
<protein>
    <submittedName>
        <fullName evidence="2">Uncharacterized protein</fullName>
    </submittedName>
</protein>
<evidence type="ECO:0000313" key="2">
    <source>
        <dbReference type="EMBL" id="GBP20890.1"/>
    </source>
</evidence>
<accession>A0A4C1U3T5</accession>
<gene>
    <name evidence="2" type="ORF">EVAR_80709_1</name>
</gene>
<proteinExistence type="predicted"/>
<keyword evidence="3" id="KW-1185">Reference proteome</keyword>
<dbReference type="AlphaFoldDB" id="A0A4C1U3T5"/>
<dbReference type="Proteomes" id="UP000299102">
    <property type="component" value="Unassembled WGS sequence"/>
</dbReference>
<feature type="compositionally biased region" description="Basic residues" evidence="1">
    <location>
        <begin position="29"/>
        <end position="44"/>
    </location>
</feature>
<sequence length="130" mass="14534">MVSCDILCRDNSLQASSIEHVTRRRHPHVSSGRARRFQPHTTHAHGREGVRDRHFLPPPRSKCEKKVIAPSYTAPTATAPLALPLGRRDAYKTLHDCWGCERMKAAEHIHNGASTPCGWGDRGYASGWCK</sequence>
<evidence type="ECO:0000256" key="1">
    <source>
        <dbReference type="SAM" id="MobiDB-lite"/>
    </source>
</evidence>